<sequence length="207" mass="21939">MRKIATLAVEARDRAGKGSARAARRAGRVPAVIYGNKEAAEVVSVEEKFLDRELATGKFLSTVFDLTIGGRVERVLPRDVQFHPVTDRALHVDFMRIAKDGLITVEVPVVCVDQVASPGIKKGGVLNIVRHVVELKAPADAVPEQLTVSLAGLEIGDSVHISKVTLPEGVKPTIAYRDFTVVTIAPPTGGPEAPAAAEAAPAKKGKK</sequence>
<dbReference type="InterPro" id="IPR029751">
    <property type="entry name" value="Ribosomal_L25_dom"/>
</dbReference>
<gene>
    <name evidence="5" type="primary">rplY</name>
    <name evidence="5" type="synonym">ctc</name>
    <name evidence="8" type="ORF">DKG74_01235</name>
</gene>
<keyword evidence="2 5" id="KW-0694">RNA-binding</keyword>
<reference evidence="8 9" key="1">
    <citation type="submission" date="2018-05" db="EMBL/GenBank/DDBJ databases">
        <title>Zavarzinia sp. HR-AS.</title>
        <authorList>
            <person name="Lee Y."/>
            <person name="Jeon C.O."/>
        </authorList>
    </citation>
    <scope>NUCLEOTIDE SEQUENCE [LARGE SCALE GENOMIC DNA]</scope>
    <source>
        <strain evidence="8 9">HR-AS</strain>
    </source>
</reference>
<evidence type="ECO:0000256" key="1">
    <source>
        <dbReference type="ARBA" id="ARBA00022730"/>
    </source>
</evidence>
<evidence type="ECO:0000256" key="2">
    <source>
        <dbReference type="ARBA" id="ARBA00022884"/>
    </source>
</evidence>
<dbReference type="Pfam" id="PF14693">
    <property type="entry name" value="Ribosomal_TL5_C"/>
    <property type="match status" value="1"/>
</dbReference>
<dbReference type="GO" id="GO:0003735">
    <property type="term" value="F:structural constituent of ribosome"/>
    <property type="evidence" value="ECO:0007669"/>
    <property type="project" value="InterPro"/>
</dbReference>
<dbReference type="InterPro" id="IPR020930">
    <property type="entry name" value="Ribosomal_uL5_bac-type"/>
</dbReference>
<dbReference type="InterPro" id="IPR011035">
    <property type="entry name" value="Ribosomal_bL25/Gln-tRNA_synth"/>
</dbReference>
<comment type="function">
    <text evidence="5">This is one of the proteins that binds to the 5S RNA in the ribosome where it forms part of the central protuberance.</text>
</comment>
<organism evidence="8 9">
    <name type="scientific">Zavarzinia aquatilis</name>
    <dbReference type="NCBI Taxonomy" id="2211142"/>
    <lineage>
        <taxon>Bacteria</taxon>
        <taxon>Pseudomonadati</taxon>
        <taxon>Pseudomonadota</taxon>
        <taxon>Alphaproteobacteria</taxon>
        <taxon>Rhodospirillales</taxon>
        <taxon>Zavarziniaceae</taxon>
        <taxon>Zavarzinia</taxon>
    </lineage>
</organism>
<keyword evidence="9" id="KW-1185">Reference proteome</keyword>
<keyword evidence="3 5" id="KW-0689">Ribosomal protein</keyword>
<comment type="caution">
    <text evidence="8">The sequence shown here is derived from an EMBL/GenBank/DDBJ whole genome shotgun (WGS) entry which is preliminary data.</text>
</comment>
<evidence type="ECO:0000313" key="9">
    <source>
        <dbReference type="Proteomes" id="UP000245461"/>
    </source>
</evidence>
<dbReference type="Gene3D" id="2.40.240.10">
    <property type="entry name" value="Ribosomal Protein L25, Chain P"/>
    <property type="match status" value="1"/>
</dbReference>
<dbReference type="InterPro" id="IPR037121">
    <property type="entry name" value="Ribosomal_bL25_C"/>
</dbReference>
<keyword evidence="4 5" id="KW-0687">Ribonucleoprotein</keyword>
<dbReference type="Proteomes" id="UP000245461">
    <property type="component" value="Unassembled WGS sequence"/>
</dbReference>
<dbReference type="NCBIfam" id="TIGR00731">
    <property type="entry name" value="bL25_bact_ctc"/>
    <property type="match status" value="1"/>
</dbReference>
<accession>A0A317EF13</accession>
<dbReference type="GO" id="GO:0006412">
    <property type="term" value="P:translation"/>
    <property type="evidence" value="ECO:0007669"/>
    <property type="project" value="UniProtKB-UniRule"/>
</dbReference>
<dbReference type="PANTHER" id="PTHR33284:SF1">
    <property type="entry name" value="RIBOSOMAL PROTEIN L25_GLN-TRNA SYNTHETASE, ANTI-CODON-BINDING DOMAIN-CONTAINING PROTEIN"/>
    <property type="match status" value="1"/>
</dbReference>
<dbReference type="HAMAP" id="MF_01334">
    <property type="entry name" value="Ribosomal_bL25_CTC"/>
    <property type="match status" value="1"/>
</dbReference>
<dbReference type="InterPro" id="IPR001021">
    <property type="entry name" value="Ribosomal_bL25_long"/>
</dbReference>
<dbReference type="PANTHER" id="PTHR33284">
    <property type="entry name" value="RIBOSOMAL PROTEIN L25/GLN-TRNA SYNTHETASE, ANTI-CODON-BINDING DOMAIN-CONTAINING PROTEIN"/>
    <property type="match status" value="1"/>
</dbReference>
<protein>
    <recommendedName>
        <fullName evidence="5">Large ribosomal subunit protein bL25</fullName>
    </recommendedName>
    <alternativeName>
        <fullName evidence="5">General stress protein CTC</fullName>
    </alternativeName>
</protein>
<dbReference type="InterPro" id="IPR020057">
    <property type="entry name" value="Ribosomal_bL25_b-dom"/>
</dbReference>
<feature type="domain" description="Large ribosomal subunit protein bL25 L25" evidence="6">
    <location>
        <begin position="8"/>
        <end position="94"/>
    </location>
</feature>
<evidence type="ECO:0000259" key="6">
    <source>
        <dbReference type="Pfam" id="PF01386"/>
    </source>
</evidence>
<dbReference type="OrthoDB" id="9806411at2"/>
<dbReference type="InterPro" id="IPR020056">
    <property type="entry name" value="Rbsml_bL25/Gln-tRNA_synth_N"/>
</dbReference>
<feature type="domain" description="Large ribosomal subunit protein bL25 beta" evidence="7">
    <location>
        <begin position="103"/>
        <end position="187"/>
    </location>
</feature>
<evidence type="ECO:0000259" key="7">
    <source>
        <dbReference type="Pfam" id="PF14693"/>
    </source>
</evidence>
<name>A0A317EF13_9PROT</name>
<dbReference type="GO" id="GO:0008097">
    <property type="term" value="F:5S rRNA binding"/>
    <property type="evidence" value="ECO:0007669"/>
    <property type="project" value="InterPro"/>
</dbReference>
<evidence type="ECO:0000256" key="4">
    <source>
        <dbReference type="ARBA" id="ARBA00023274"/>
    </source>
</evidence>
<dbReference type="Gene3D" id="2.170.120.20">
    <property type="entry name" value="Ribosomal protein L25, beta domain"/>
    <property type="match status" value="1"/>
</dbReference>
<dbReference type="EMBL" id="QGLE01000001">
    <property type="protein sequence ID" value="PWR25618.1"/>
    <property type="molecule type" value="Genomic_DNA"/>
</dbReference>
<evidence type="ECO:0000313" key="8">
    <source>
        <dbReference type="EMBL" id="PWR25618.1"/>
    </source>
</evidence>
<keyword evidence="1 5" id="KW-0699">rRNA-binding</keyword>
<dbReference type="SUPFAM" id="SSF50715">
    <property type="entry name" value="Ribosomal protein L25-like"/>
    <property type="match status" value="1"/>
</dbReference>
<dbReference type="GO" id="GO:0022625">
    <property type="term" value="C:cytosolic large ribosomal subunit"/>
    <property type="evidence" value="ECO:0007669"/>
    <property type="project" value="TreeGrafter"/>
</dbReference>
<dbReference type="CDD" id="cd00495">
    <property type="entry name" value="Ribosomal_L25_TL5_CTC"/>
    <property type="match status" value="1"/>
</dbReference>
<evidence type="ECO:0000256" key="3">
    <source>
        <dbReference type="ARBA" id="ARBA00022980"/>
    </source>
</evidence>
<comment type="similarity">
    <text evidence="5">Belongs to the bacterial ribosomal protein bL25 family. CTC subfamily.</text>
</comment>
<dbReference type="RefSeq" id="WP_109901778.1">
    <property type="nucleotide sequence ID" value="NZ_QGLE01000001.1"/>
</dbReference>
<comment type="subunit">
    <text evidence="5">Part of the 50S ribosomal subunit; part of the 5S rRNA/L5/L18/L25 subcomplex. Contacts the 5S rRNA. Binds to the 5S rRNA independently of L5 and L18.</text>
</comment>
<evidence type="ECO:0000256" key="5">
    <source>
        <dbReference type="HAMAP-Rule" id="MF_01334"/>
    </source>
</evidence>
<dbReference type="Pfam" id="PF01386">
    <property type="entry name" value="Ribosomal_L25p"/>
    <property type="match status" value="1"/>
</dbReference>
<proteinExistence type="inferred from homology"/>
<dbReference type="NCBIfam" id="NF004128">
    <property type="entry name" value="PRK05618.1-2"/>
    <property type="match status" value="1"/>
</dbReference>
<dbReference type="AlphaFoldDB" id="A0A317EF13"/>